<evidence type="ECO:0000256" key="4">
    <source>
        <dbReference type="ARBA" id="ARBA00023136"/>
    </source>
</evidence>
<dbReference type="GO" id="GO:0050291">
    <property type="term" value="F:sphingosine N-acyltransferase activity"/>
    <property type="evidence" value="ECO:0007669"/>
    <property type="project" value="InterPro"/>
</dbReference>
<dbReference type="AlphaFoldDB" id="A0A8J6E1C0"/>
<evidence type="ECO:0000313" key="8">
    <source>
        <dbReference type="EMBL" id="KAG9396159.1"/>
    </source>
</evidence>
<dbReference type="OrthoDB" id="537032at2759"/>
<dbReference type="Pfam" id="PF03798">
    <property type="entry name" value="TRAM_LAG1_CLN8"/>
    <property type="match status" value="1"/>
</dbReference>
<dbReference type="GO" id="GO:0016020">
    <property type="term" value="C:membrane"/>
    <property type="evidence" value="ECO:0007669"/>
    <property type="project" value="UniProtKB-SubCell"/>
</dbReference>
<evidence type="ECO:0000256" key="2">
    <source>
        <dbReference type="ARBA" id="ARBA00022692"/>
    </source>
</evidence>
<evidence type="ECO:0000256" key="6">
    <source>
        <dbReference type="SAM" id="Phobius"/>
    </source>
</evidence>
<accession>A0A8J6E1C0</accession>
<organism evidence="8 9">
    <name type="scientific">Carpediemonas membranifera</name>
    <dbReference type="NCBI Taxonomy" id="201153"/>
    <lineage>
        <taxon>Eukaryota</taxon>
        <taxon>Metamonada</taxon>
        <taxon>Carpediemonas-like organisms</taxon>
        <taxon>Carpediemonas</taxon>
    </lineage>
</organism>
<feature type="transmembrane region" description="Helical" evidence="6">
    <location>
        <begin position="179"/>
        <end position="197"/>
    </location>
</feature>
<dbReference type="PIRSF" id="PIRSF005225">
    <property type="entry name" value="LAG1_LAC1"/>
    <property type="match status" value="1"/>
</dbReference>
<gene>
    <name evidence="8" type="ORF">J8273_2511</name>
</gene>
<proteinExistence type="predicted"/>
<evidence type="ECO:0000256" key="5">
    <source>
        <dbReference type="PROSITE-ProRule" id="PRU00205"/>
    </source>
</evidence>
<keyword evidence="2 5" id="KW-0812">Transmembrane</keyword>
<reference evidence="8" key="1">
    <citation type="submission" date="2021-05" db="EMBL/GenBank/DDBJ databases">
        <title>A free-living protist that lacks canonical eukaryotic 1 DNA replication and segregation systems.</title>
        <authorList>
            <person name="Salas-Leiva D.E."/>
            <person name="Tromer E.C."/>
            <person name="Curtis B.A."/>
            <person name="Jerlstrom-Hultqvist J."/>
            <person name="Kolisko M."/>
            <person name="Yi Z."/>
            <person name="Salas-Leiva J.S."/>
            <person name="Gallot-Lavallee L."/>
            <person name="Kops G.J.P.L."/>
            <person name="Archibald J.M."/>
            <person name="Simpson A.G.B."/>
            <person name="Roger A.J."/>
        </authorList>
    </citation>
    <scope>NUCLEOTIDE SEQUENCE</scope>
    <source>
        <strain evidence="8">BICM</strain>
    </source>
</reference>
<sequence>MDDSNPARHNVSTLVAMEQFERYYAIVSEWSQISETKLLSFPQIEHAWALFKPHFYTQPSDFTSAAIVLSVFVPVFFVYRSLTKAFGLRLGKLFGLKLKDAAKFSESLLFFVTYTSFFIISATTAIHDGYMFNPVEVYTDNTNISFWAYFVMYAELSHYITSLILMFSDVRNKHKDIPIMLTHHIITLSLMTMAFVGKGQYKLFLQTIAFHDFTDIFLEGSKLVHYMVGDPLSGIPFVMFAASFAYTRIYMLPKHIFLPITQYGNALNDGDMFLHKAFVGFFWGLYTLHLAWMWMIIRMCWGIVKGTVRGDIRSDGEGERVKGKKVQA</sequence>
<dbReference type="PROSITE" id="PS50922">
    <property type="entry name" value="TLC"/>
    <property type="match status" value="1"/>
</dbReference>
<dbReference type="Proteomes" id="UP000717585">
    <property type="component" value="Unassembled WGS sequence"/>
</dbReference>
<feature type="transmembrane region" description="Helical" evidence="6">
    <location>
        <begin position="273"/>
        <end position="295"/>
    </location>
</feature>
<feature type="transmembrane region" description="Helical" evidence="6">
    <location>
        <begin position="107"/>
        <end position="126"/>
    </location>
</feature>
<dbReference type="GO" id="GO:0005783">
    <property type="term" value="C:endoplasmic reticulum"/>
    <property type="evidence" value="ECO:0007669"/>
    <property type="project" value="TreeGrafter"/>
</dbReference>
<dbReference type="InterPro" id="IPR006634">
    <property type="entry name" value="TLC-dom"/>
</dbReference>
<evidence type="ECO:0000259" key="7">
    <source>
        <dbReference type="PROSITE" id="PS50922"/>
    </source>
</evidence>
<keyword evidence="3 6" id="KW-1133">Transmembrane helix</keyword>
<name>A0A8J6E1C0_9EUKA</name>
<dbReference type="InterPro" id="IPR016439">
    <property type="entry name" value="Lag1/Lac1-like"/>
</dbReference>
<dbReference type="PANTHER" id="PTHR12560:SF0">
    <property type="entry name" value="LD18904P"/>
    <property type="match status" value="1"/>
</dbReference>
<dbReference type="PANTHER" id="PTHR12560">
    <property type="entry name" value="LONGEVITY ASSURANCE FACTOR 1 LAG1"/>
    <property type="match status" value="1"/>
</dbReference>
<dbReference type="GO" id="GO:0046513">
    <property type="term" value="P:ceramide biosynthetic process"/>
    <property type="evidence" value="ECO:0007669"/>
    <property type="project" value="InterPro"/>
</dbReference>
<feature type="domain" description="TLC" evidence="7">
    <location>
        <begin position="102"/>
        <end position="305"/>
    </location>
</feature>
<feature type="transmembrane region" description="Helical" evidence="6">
    <location>
        <begin position="146"/>
        <end position="167"/>
    </location>
</feature>
<dbReference type="SMART" id="SM00724">
    <property type="entry name" value="TLC"/>
    <property type="match status" value="1"/>
</dbReference>
<feature type="transmembrane region" description="Helical" evidence="6">
    <location>
        <begin position="62"/>
        <end position="82"/>
    </location>
</feature>
<dbReference type="EMBL" id="JAHDYR010000007">
    <property type="protein sequence ID" value="KAG9396159.1"/>
    <property type="molecule type" value="Genomic_DNA"/>
</dbReference>
<comment type="caution">
    <text evidence="8">The sequence shown here is derived from an EMBL/GenBank/DDBJ whole genome shotgun (WGS) entry which is preliminary data.</text>
</comment>
<feature type="transmembrane region" description="Helical" evidence="6">
    <location>
        <begin position="232"/>
        <end position="252"/>
    </location>
</feature>
<comment type="subcellular location">
    <subcellularLocation>
        <location evidence="1">Membrane</location>
        <topology evidence="1">Multi-pass membrane protein</topology>
    </subcellularLocation>
</comment>
<protein>
    <submittedName>
        <fullName evidence="8">TLC domain</fullName>
    </submittedName>
</protein>
<evidence type="ECO:0000313" key="9">
    <source>
        <dbReference type="Proteomes" id="UP000717585"/>
    </source>
</evidence>
<keyword evidence="4 5" id="KW-0472">Membrane</keyword>
<evidence type="ECO:0000256" key="3">
    <source>
        <dbReference type="ARBA" id="ARBA00022989"/>
    </source>
</evidence>
<evidence type="ECO:0000256" key="1">
    <source>
        <dbReference type="ARBA" id="ARBA00004141"/>
    </source>
</evidence>
<keyword evidence="9" id="KW-1185">Reference proteome</keyword>